<evidence type="ECO:0000256" key="2">
    <source>
        <dbReference type="ARBA" id="ARBA00022679"/>
    </source>
</evidence>
<dbReference type="PANTHER" id="PTHR45947">
    <property type="entry name" value="SULFOQUINOVOSYL TRANSFERASE SQD2"/>
    <property type="match status" value="1"/>
</dbReference>
<feature type="domain" description="Glycosyltransferase subfamily 4-like N-terminal" evidence="3">
    <location>
        <begin position="14"/>
        <end position="158"/>
    </location>
</feature>
<name>A0ABP6QG27_9ACTN</name>
<proteinExistence type="predicted"/>
<keyword evidence="5" id="KW-1185">Reference proteome</keyword>
<dbReference type="Proteomes" id="UP001501237">
    <property type="component" value="Unassembled WGS sequence"/>
</dbReference>
<reference evidence="5" key="1">
    <citation type="journal article" date="2019" name="Int. J. Syst. Evol. Microbiol.">
        <title>The Global Catalogue of Microorganisms (GCM) 10K type strain sequencing project: providing services to taxonomists for standard genome sequencing and annotation.</title>
        <authorList>
            <consortium name="The Broad Institute Genomics Platform"/>
            <consortium name="The Broad Institute Genome Sequencing Center for Infectious Disease"/>
            <person name="Wu L."/>
            <person name="Ma J."/>
        </authorList>
    </citation>
    <scope>NUCLEOTIDE SEQUENCE [LARGE SCALE GENOMIC DNA]</scope>
    <source>
        <strain evidence="5">JCM 9377</strain>
    </source>
</reference>
<gene>
    <name evidence="4" type="ORF">GCM10010468_57130</name>
</gene>
<evidence type="ECO:0000259" key="3">
    <source>
        <dbReference type="Pfam" id="PF13439"/>
    </source>
</evidence>
<sequence>MRILFVSPYPPARDGIGTYTRVMSRGLGEAGHTCAVITPRPQPGAPAEVIGALGDTGLIERISAFAPDVVHLQFAVPAFGARTPAAVRLLGRLARLGVPVVATLHEVTRDTDLLGPAGRALYRRIIRGCGRVIVHTGAALDRALALGGAAESAVVVPHFSAEPPPELRSAAELRAEHGLGDHRLLLMFGFVHVHKGLNDLVDALGRIHREDPAVLSGTRLVIAGSVRRRSGPFRIFEAVDHLHFARVRRRARRDGTAPLVVHTSYVPNGDIAGWFGASEAVILPYRKAEQSGVANLARAYGKPVLATTAGGLAELFADSSWTVPPARPDRLAELIRSFLETGGDHPDPVNEDLGLERVAALTSEQYALAMRLAVKEAPGAA</sequence>
<comment type="caution">
    <text evidence="4">The sequence shown here is derived from an EMBL/GenBank/DDBJ whole genome shotgun (WGS) entry which is preliminary data.</text>
</comment>
<dbReference type="EMBL" id="BAAAUV010000017">
    <property type="protein sequence ID" value="GAA3227992.1"/>
    <property type="molecule type" value="Genomic_DNA"/>
</dbReference>
<dbReference type="Pfam" id="PF13439">
    <property type="entry name" value="Glyco_transf_4"/>
    <property type="match status" value="1"/>
</dbReference>
<dbReference type="InterPro" id="IPR028098">
    <property type="entry name" value="Glyco_trans_4-like_N"/>
</dbReference>
<evidence type="ECO:0000313" key="5">
    <source>
        <dbReference type="Proteomes" id="UP001501237"/>
    </source>
</evidence>
<accession>A0ABP6QG27</accession>
<dbReference type="InterPro" id="IPR050194">
    <property type="entry name" value="Glycosyltransferase_grp1"/>
</dbReference>
<keyword evidence="2" id="KW-0808">Transferase</keyword>
<evidence type="ECO:0000313" key="4">
    <source>
        <dbReference type="EMBL" id="GAA3227992.1"/>
    </source>
</evidence>
<evidence type="ECO:0000256" key="1">
    <source>
        <dbReference type="ARBA" id="ARBA00022676"/>
    </source>
</evidence>
<dbReference type="Gene3D" id="3.40.50.2000">
    <property type="entry name" value="Glycogen Phosphorylase B"/>
    <property type="match status" value="2"/>
</dbReference>
<dbReference type="Pfam" id="PF13692">
    <property type="entry name" value="Glyco_trans_1_4"/>
    <property type="match status" value="1"/>
</dbReference>
<protein>
    <submittedName>
        <fullName evidence="4">Glycosyltransferase</fullName>
    </submittedName>
</protein>
<dbReference type="SUPFAM" id="SSF53756">
    <property type="entry name" value="UDP-Glycosyltransferase/glycogen phosphorylase"/>
    <property type="match status" value="1"/>
</dbReference>
<dbReference type="PANTHER" id="PTHR45947:SF3">
    <property type="entry name" value="SULFOQUINOVOSYL TRANSFERASE SQD2"/>
    <property type="match status" value="1"/>
</dbReference>
<keyword evidence="1" id="KW-0328">Glycosyltransferase</keyword>
<organism evidence="4 5">
    <name type="scientific">Actinocorallia longicatena</name>
    <dbReference type="NCBI Taxonomy" id="111803"/>
    <lineage>
        <taxon>Bacteria</taxon>
        <taxon>Bacillati</taxon>
        <taxon>Actinomycetota</taxon>
        <taxon>Actinomycetes</taxon>
        <taxon>Streptosporangiales</taxon>
        <taxon>Thermomonosporaceae</taxon>
        <taxon>Actinocorallia</taxon>
    </lineage>
</organism>
<dbReference type="RefSeq" id="WP_344834325.1">
    <property type="nucleotide sequence ID" value="NZ_BAAAUV010000017.1"/>
</dbReference>